<dbReference type="RefSeq" id="WP_248355367.1">
    <property type="nucleotide sequence ID" value="NZ_AP025591.1"/>
</dbReference>
<sequence>MTDTTNRHDVIIIGTGAGGGTLARRLAPSGKRILLLERGDFVPREKENWDPRAVNLEGRYQARETWRTVDGEALHPHTNYGVGGNTKMYGAALFRLRREDFGELRHHGGVSPAWPISYDDLEPYYREAERLYHVHGQRGEDPTDPGSPEPYPHPPVSHEPRLAQLSEDLAHQGLRPFHTPLGIMLDERNRRASRCIRCGTCDGYPCLVGGKSDAQTCAVDPALEYPNVMLLVNAKVTRLETSHSGREVTRVIVEREGQREEHSASVVVVSAGAINSAALLLRSASDRHPAGLANGSGVVGRHYMGHVNSVQMAISRCPNPTVFQKTLSVNDWYLGDDAFPHPMGHVSFVGKLDAVTLRGGAPPLVPGFTLELMARHSLDFWLTSEDLPDPENRVTLDRDGNVVLAYRPNNEEAHRQLTARLKASMGRQRTCPIHGRDCHRGLFARSLYVGQRIPLAGVAHQNGTIRFGRDPATSALDPSCKAHELDNLYVVDASFFPSSGAVNPALTVMANALRVGDHLLDRLR</sequence>
<keyword evidence="4" id="KW-0560">Oxidoreductase</keyword>
<evidence type="ECO:0000256" key="2">
    <source>
        <dbReference type="ARBA" id="ARBA00022630"/>
    </source>
</evidence>
<evidence type="ECO:0000259" key="6">
    <source>
        <dbReference type="Pfam" id="PF00732"/>
    </source>
</evidence>
<evidence type="ECO:0000256" key="4">
    <source>
        <dbReference type="ARBA" id="ARBA00023002"/>
    </source>
</evidence>
<protein>
    <submittedName>
        <fullName evidence="8">Dehydrogenase</fullName>
    </submittedName>
</protein>
<keyword evidence="2" id="KW-0285">Flavoprotein</keyword>
<dbReference type="InterPro" id="IPR007867">
    <property type="entry name" value="GMC_OxRtase_C"/>
</dbReference>
<evidence type="ECO:0000256" key="3">
    <source>
        <dbReference type="ARBA" id="ARBA00022827"/>
    </source>
</evidence>
<evidence type="ECO:0000256" key="5">
    <source>
        <dbReference type="SAM" id="MobiDB-lite"/>
    </source>
</evidence>
<evidence type="ECO:0000313" key="8">
    <source>
        <dbReference type="EMBL" id="BDG06076.1"/>
    </source>
</evidence>
<feature type="region of interest" description="Disordered" evidence="5">
    <location>
        <begin position="136"/>
        <end position="158"/>
    </location>
</feature>
<proteinExistence type="inferred from homology"/>
<dbReference type="PANTHER" id="PTHR46056:SF12">
    <property type="entry name" value="LONG-CHAIN-ALCOHOL OXIDASE"/>
    <property type="match status" value="1"/>
</dbReference>
<dbReference type="InterPro" id="IPR036188">
    <property type="entry name" value="FAD/NAD-bd_sf"/>
</dbReference>
<dbReference type="Pfam" id="PF05199">
    <property type="entry name" value="GMC_oxred_C"/>
    <property type="match status" value="1"/>
</dbReference>
<gene>
    <name evidence="8" type="ORF">AMOR_50720</name>
</gene>
<feature type="domain" description="Glucose-methanol-choline oxidoreductase N-terminal" evidence="6">
    <location>
        <begin position="70"/>
        <end position="301"/>
    </location>
</feature>
<dbReference type="SUPFAM" id="SSF51905">
    <property type="entry name" value="FAD/NAD(P)-binding domain"/>
    <property type="match status" value="1"/>
</dbReference>
<feature type="domain" description="Glucose-methanol-choline oxidoreductase C-terminal" evidence="7">
    <location>
        <begin position="456"/>
        <end position="512"/>
    </location>
</feature>
<dbReference type="Proteomes" id="UP001162891">
    <property type="component" value="Chromosome"/>
</dbReference>
<name>A0ABN6MZJ0_9BACT</name>
<evidence type="ECO:0000256" key="1">
    <source>
        <dbReference type="ARBA" id="ARBA00010790"/>
    </source>
</evidence>
<dbReference type="EMBL" id="AP025591">
    <property type="protein sequence ID" value="BDG06076.1"/>
    <property type="molecule type" value="Genomic_DNA"/>
</dbReference>
<evidence type="ECO:0000313" key="9">
    <source>
        <dbReference type="Proteomes" id="UP001162891"/>
    </source>
</evidence>
<dbReference type="Gene3D" id="3.50.50.60">
    <property type="entry name" value="FAD/NAD(P)-binding domain"/>
    <property type="match status" value="2"/>
</dbReference>
<feature type="compositionally biased region" description="Pro residues" evidence="5">
    <location>
        <begin position="145"/>
        <end position="155"/>
    </location>
</feature>
<evidence type="ECO:0000259" key="7">
    <source>
        <dbReference type="Pfam" id="PF05199"/>
    </source>
</evidence>
<accession>A0ABN6MZJ0</accession>
<reference evidence="9" key="1">
    <citation type="journal article" date="2022" name="Int. J. Syst. Evol. Microbiol.">
        <title>Anaeromyxobacter oryzae sp. nov., Anaeromyxobacter diazotrophicus sp. nov. and Anaeromyxobacter paludicola sp. nov., isolated from paddy soils.</title>
        <authorList>
            <person name="Itoh H."/>
            <person name="Xu Z."/>
            <person name="Mise K."/>
            <person name="Masuda Y."/>
            <person name="Ushijima N."/>
            <person name="Hayakawa C."/>
            <person name="Shiratori Y."/>
            <person name="Senoo K."/>
        </authorList>
    </citation>
    <scope>NUCLEOTIDE SEQUENCE [LARGE SCALE GENOMIC DNA]</scope>
    <source>
        <strain evidence="9">Red232</strain>
    </source>
</reference>
<dbReference type="InterPro" id="IPR000172">
    <property type="entry name" value="GMC_OxRdtase_N"/>
</dbReference>
<dbReference type="PANTHER" id="PTHR46056">
    <property type="entry name" value="LONG-CHAIN-ALCOHOL OXIDASE"/>
    <property type="match status" value="1"/>
</dbReference>
<organism evidence="8 9">
    <name type="scientific">Anaeromyxobacter oryzae</name>
    <dbReference type="NCBI Taxonomy" id="2918170"/>
    <lineage>
        <taxon>Bacteria</taxon>
        <taxon>Pseudomonadati</taxon>
        <taxon>Myxococcota</taxon>
        <taxon>Myxococcia</taxon>
        <taxon>Myxococcales</taxon>
        <taxon>Cystobacterineae</taxon>
        <taxon>Anaeromyxobacteraceae</taxon>
        <taxon>Anaeromyxobacter</taxon>
    </lineage>
</organism>
<keyword evidence="9" id="KW-1185">Reference proteome</keyword>
<comment type="similarity">
    <text evidence="1">Belongs to the GMC oxidoreductase family.</text>
</comment>
<dbReference type="Pfam" id="PF00732">
    <property type="entry name" value="GMC_oxred_N"/>
    <property type="match status" value="1"/>
</dbReference>
<keyword evidence="3" id="KW-0274">FAD</keyword>